<dbReference type="PROSITE" id="PS51833">
    <property type="entry name" value="HDOD"/>
    <property type="match status" value="1"/>
</dbReference>
<gene>
    <name evidence="2" type="ORF">SAMN02745216_04873</name>
</gene>
<dbReference type="SUPFAM" id="SSF109604">
    <property type="entry name" value="HD-domain/PDEase-like"/>
    <property type="match status" value="1"/>
</dbReference>
<accession>A0A1M6YZW3</accession>
<sequence>MTNKKAILKSISSMKPLSASATRLMTIVSDPDHSIAEIVAVVRNDAVLTGNVLRLVNSAAFGLAVRIETVERAVSYVGGNMVAGIAMGLCVPHVFNDPLEGYNSERGALWRHSLRTAIAAREIARTARQGASPPIAYTAGIMHDIGKGVISAHLAGHGEELEAAAKAHEPPDFLAAEMEITGTTHCEVGEALANHWNLPDPLAQVVTHHHHPANADPEYKSLVYAVHLADYAVMLGGTGTGTDTLLYGLDEEYMDHSPVTPAQLEGIIRDSEQELEKAAEALIGNG</sequence>
<dbReference type="InterPro" id="IPR052340">
    <property type="entry name" value="RNase_Y/CdgJ"/>
</dbReference>
<name>A0A1M6YZW3_9BACT</name>
<dbReference type="AlphaFoldDB" id="A0A1M6YZW3"/>
<dbReference type="PANTHER" id="PTHR33525">
    <property type="match status" value="1"/>
</dbReference>
<feature type="domain" description="HDOD" evidence="1">
    <location>
        <begin position="14"/>
        <end position="212"/>
    </location>
</feature>
<dbReference type="Gene3D" id="1.10.3210.10">
    <property type="entry name" value="Hypothetical protein af1432"/>
    <property type="match status" value="1"/>
</dbReference>
<dbReference type="OrthoDB" id="9803649at2"/>
<keyword evidence="3" id="KW-1185">Reference proteome</keyword>
<organism evidence="2 3">
    <name type="scientific">Desulfatibacillum alkenivorans DSM 16219</name>
    <dbReference type="NCBI Taxonomy" id="1121393"/>
    <lineage>
        <taxon>Bacteria</taxon>
        <taxon>Pseudomonadati</taxon>
        <taxon>Thermodesulfobacteriota</taxon>
        <taxon>Desulfobacteria</taxon>
        <taxon>Desulfobacterales</taxon>
        <taxon>Desulfatibacillaceae</taxon>
        <taxon>Desulfatibacillum</taxon>
    </lineage>
</organism>
<evidence type="ECO:0000313" key="2">
    <source>
        <dbReference type="EMBL" id="SHL23642.1"/>
    </source>
</evidence>
<dbReference type="EMBL" id="FQZU01000054">
    <property type="protein sequence ID" value="SHL23642.1"/>
    <property type="molecule type" value="Genomic_DNA"/>
</dbReference>
<dbReference type="RefSeq" id="WP_073478854.1">
    <property type="nucleotide sequence ID" value="NZ_FQZU01000054.1"/>
</dbReference>
<dbReference type="SMART" id="SM00471">
    <property type="entry name" value="HDc"/>
    <property type="match status" value="1"/>
</dbReference>
<protein>
    <submittedName>
        <fullName evidence="2">HDIG domain-containing protein</fullName>
    </submittedName>
</protein>
<dbReference type="InterPro" id="IPR013976">
    <property type="entry name" value="HDOD"/>
</dbReference>
<dbReference type="Proteomes" id="UP000183994">
    <property type="component" value="Unassembled WGS sequence"/>
</dbReference>
<dbReference type="PANTHER" id="PTHR33525:SF3">
    <property type="entry name" value="RIBONUCLEASE Y"/>
    <property type="match status" value="1"/>
</dbReference>
<dbReference type="STRING" id="1121393.SAMN02745216_04873"/>
<proteinExistence type="predicted"/>
<dbReference type="Pfam" id="PF08668">
    <property type="entry name" value="HDOD"/>
    <property type="match status" value="1"/>
</dbReference>
<dbReference type="InterPro" id="IPR003607">
    <property type="entry name" value="HD/PDEase_dom"/>
</dbReference>
<dbReference type="CDD" id="cd00077">
    <property type="entry name" value="HDc"/>
    <property type="match status" value="1"/>
</dbReference>
<evidence type="ECO:0000313" key="3">
    <source>
        <dbReference type="Proteomes" id="UP000183994"/>
    </source>
</evidence>
<evidence type="ECO:0000259" key="1">
    <source>
        <dbReference type="PROSITE" id="PS51833"/>
    </source>
</evidence>
<reference evidence="3" key="1">
    <citation type="submission" date="2016-11" db="EMBL/GenBank/DDBJ databases">
        <authorList>
            <person name="Varghese N."/>
            <person name="Submissions S."/>
        </authorList>
    </citation>
    <scope>NUCLEOTIDE SEQUENCE [LARGE SCALE GENOMIC DNA]</scope>
    <source>
        <strain evidence="3">DSM 16219</strain>
    </source>
</reference>